<name>A0A913Y2J3_EXADI</name>
<evidence type="ECO:0000256" key="2">
    <source>
        <dbReference type="ARBA" id="ARBA00023043"/>
    </source>
</evidence>
<dbReference type="PANTHER" id="PTHR24173:SF74">
    <property type="entry name" value="ANKYRIN REPEAT DOMAIN-CONTAINING PROTEIN 16"/>
    <property type="match status" value="1"/>
</dbReference>
<feature type="compositionally biased region" description="Polar residues" evidence="3">
    <location>
        <begin position="618"/>
        <end position="638"/>
    </location>
</feature>
<evidence type="ECO:0000313" key="4">
    <source>
        <dbReference type="EnsemblMetazoa" id="XP_020913490.1"/>
    </source>
</evidence>
<organism evidence="4 5">
    <name type="scientific">Exaiptasia diaphana</name>
    <name type="common">Tropical sea anemone</name>
    <name type="synonym">Aiptasia pulchella</name>
    <dbReference type="NCBI Taxonomy" id="2652724"/>
    <lineage>
        <taxon>Eukaryota</taxon>
        <taxon>Metazoa</taxon>
        <taxon>Cnidaria</taxon>
        <taxon>Anthozoa</taxon>
        <taxon>Hexacorallia</taxon>
        <taxon>Actiniaria</taxon>
        <taxon>Aiptasiidae</taxon>
        <taxon>Exaiptasia</taxon>
    </lineage>
</organism>
<dbReference type="AlphaFoldDB" id="A0A913Y2J3"/>
<dbReference type="EnsemblMetazoa" id="XM_021057831.2">
    <property type="protein sequence ID" value="XP_020913490.1"/>
    <property type="gene ID" value="LOC110251162"/>
</dbReference>
<dbReference type="Pfam" id="PF12796">
    <property type="entry name" value="Ank_2"/>
    <property type="match status" value="1"/>
</dbReference>
<proteinExistence type="predicted"/>
<keyword evidence="2" id="KW-0040">ANK repeat</keyword>
<feature type="region of interest" description="Disordered" evidence="3">
    <location>
        <begin position="471"/>
        <end position="491"/>
    </location>
</feature>
<evidence type="ECO:0000256" key="3">
    <source>
        <dbReference type="SAM" id="MobiDB-lite"/>
    </source>
</evidence>
<feature type="region of interest" description="Disordered" evidence="3">
    <location>
        <begin position="618"/>
        <end position="650"/>
    </location>
</feature>
<accession>A0A913Y2J3</accession>
<dbReference type="PANTHER" id="PTHR24173">
    <property type="entry name" value="ANKYRIN REPEAT CONTAINING"/>
    <property type="match status" value="1"/>
</dbReference>
<evidence type="ECO:0000313" key="5">
    <source>
        <dbReference type="Proteomes" id="UP000887567"/>
    </source>
</evidence>
<feature type="compositionally biased region" description="Polar residues" evidence="3">
    <location>
        <begin position="472"/>
        <end position="488"/>
    </location>
</feature>
<sequence length="650" mass="74315">MMVSHDEHSRIIEIRLPNENREKIVLQNHATVADLKIVCECCLGIPAELVKIFEENGKTNEELTNTEIIFTNAIRLQVPIWWNKCVCSVLNKDIQSTYRRVQLPMQQVGRDERVFVAMFMGCSRGMHDLISLLVTLETTIDLCTTTDSGRTLLHACAMGGSLKCLEIVVKHLLKGNYESFGTLDKTKQTALQLAQKLGHTGITERLSEYIKENKKTVNLDFITNSPNQKQANRHRKINSGPMVNERFVHEDKHNHASSDCTNTAANEPVVEVDVIPTNSDIIVQPSIIDDQSAGVLPEHISFTRKPFLRRPKEQNSNLIKIQVHDQDSVKNITSLPSLVTNYDVKTATSLPCSPVRTSPVNDVIEYCNSAPNSPKFGRRPFRAAGLATRFAIAPSPPRNQFMSSGDKKDFRRGSLAMGASIYRNPDRKKSRSICEVTLRESLGAFHKTMDAGEERIELPWNAWIAARRQDNLPPTQERQLNAPQSPSGNRRRSFVQWLNDKDLDVLRKQHAESQLDAVLEEEQLSGKRGKSFEEWLEEKHTESKKGKDKEKEKEEAQKNEEENKMRRRRMSHQKYQSWLQAKELSALEAEEKLLGEAKHKLEKMKIQWEEEDELRKTNYQKVSVSRTRSCPTRKNNSKISRERFSSLNNK</sequence>
<dbReference type="InterPro" id="IPR036770">
    <property type="entry name" value="Ankyrin_rpt-contain_sf"/>
</dbReference>
<keyword evidence="1" id="KW-0677">Repeat</keyword>
<keyword evidence="5" id="KW-1185">Reference proteome</keyword>
<dbReference type="Proteomes" id="UP000887567">
    <property type="component" value="Unplaced"/>
</dbReference>
<dbReference type="SUPFAM" id="SSF48403">
    <property type="entry name" value="Ankyrin repeat"/>
    <property type="match status" value="1"/>
</dbReference>
<feature type="region of interest" description="Disordered" evidence="3">
    <location>
        <begin position="530"/>
        <end position="574"/>
    </location>
</feature>
<protein>
    <submittedName>
        <fullName evidence="4">Uncharacterized protein</fullName>
    </submittedName>
</protein>
<evidence type="ECO:0000256" key="1">
    <source>
        <dbReference type="ARBA" id="ARBA00022737"/>
    </source>
</evidence>
<feature type="compositionally biased region" description="Basic and acidic residues" evidence="3">
    <location>
        <begin position="530"/>
        <end position="564"/>
    </location>
</feature>
<dbReference type="InterPro" id="IPR002110">
    <property type="entry name" value="Ankyrin_rpt"/>
</dbReference>
<dbReference type="KEGG" id="epa:110251162"/>
<dbReference type="OrthoDB" id="5990183at2759"/>
<dbReference type="Gene3D" id="1.25.40.20">
    <property type="entry name" value="Ankyrin repeat-containing domain"/>
    <property type="match status" value="1"/>
</dbReference>
<reference evidence="4" key="1">
    <citation type="submission" date="2022-11" db="UniProtKB">
        <authorList>
            <consortium name="EnsemblMetazoa"/>
        </authorList>
    </citation>
    <scope>IDENTIFICATION</scope>
</reference>
<dbReference type="OMA" id="PWNAWIA"/>
<dbReference type="GeneID" id="110251162"/>
<dbReference type="RefSeq" id="XP_020913490.1">
    <property type="nucleotide sequence ID" value="XM_021057831.2"/>
</dbReference>